<name>A0A8H4H3H2_9EURO</name>
<keyword evidence="2" id="KW-1185">Reference proteome</keyword>
<comment type="caution">
    <text evidence="1">The sequence shown here is derived from an EMBL/GenBank/DDBJ whole genome shotgun (WGS) entry which is preliminary data.</text>
</comment>
<dbReference type="Proteomes" id="UP000653565">
    <property type="component" value="Unassembled WGS sequence"/>
</dbReference>
<gene>
    <name evidence="1" type="ORF">CNMCM6805_008257</name>
</gene>
<dbReference type="EMBL" id="JAAAPX010000062">
    <property type="protein sequence ID" value="KAF4235187.1"/>
    <property type="molecule type" value="Genomic_DNA"/>
</dbReference>
<proteinExistence type="predicted"/>
<accession>A0A8H4H3H2</accession>
<reference evidence="1" key="1">
    <citation type="journal article" date="2020" name="bioRxiv">
        <title>Genomic and phenotypic heterogeneity of clinical isolates of the human pathogens Aspergillus fumigatus, Aspergillus lentulus and Aspergillus fumigatiaffinis.</title>
        <authorList>
            <person name="dos Santos R.A.C."/>
            <person name="Steenwyk J.L."/>
            <person name="Rivero-Menendez O."/>
            <person name="Mead M.E."/>
            <person name="Silva L.P."/>
            <person name="Bastos R.W."/>
            <person name="Alastruey-Izquierdo A."/>
            <person name="Goldman G.H."/>
            <person name="Rokas A."/>
        </authorList>
    </citation>
    <scope>NUCLEOTIDE SEQUENCE</scope>
    <source>
        <strain evidence="1">CNM-CM6805</strain>
    </source>
</reference>
<evidence type="ECO:0000313" key="1">
    <source>
        <dbReference type="EMBL" id="KAF4235187.1"/>
    </source>
</evidence>
<reference evidence="1" key="2">
    <citation type="submission" date="2020-04" db="EMBL/GenBank/DDBJ databases">
        <authorList>
            <person name="Santos R.A.C."/>
            <person name="Steenwyk J.L."/>
            <person name="Rivero-Menendez O."/>
            <person name="Mead M.E."/>
            <person name="Silva L.P."/>
            <person name="Bastos R.W."/>
            <person name="Alastruey-Izquierdo A."/>
            <person name="Goldman G.H."/>
            <person name="Rokas A."/>
        </authorList>
    </citation>
    <scope>NUCLEOTIDE SEQUENCE</scope>
    <source>
        <strain evidence="1">CNM-CM6805</strain>
    </source>
</reference>
<dbReference type="OrthoDB" id="4501419at2759"/>
<evidence type="ECO:0000313" key="2">
    <source>
        <dbReference type="Proteomes" id="UP000653565"/>
    </source>
</evidence>
<organism evidence="1 2">
    <name type="scientific">Aspergillus fumigatiaffinis</name>
    <dbReference type="NCBI Taxonomy" id="340414"/>
    <lineage>
        <taxon>Eukaryota</taxon>
        <taxon>Fungi</taxon>
        <taxon>Dikarya</taxon>
        <taxon>Ascomycota</taxon>
        <taxon>Pezizomycotina</taxon>
        <taxon>Eurotiomycetes</taxon>
        <taxon>Eurotiomycetidae</taxon>
        <taxon>Eurotiales</taxon>
        <taxon>Aspergillaceae</taxon>
        <taxon>Aspergillus</taxon>
        <taxon>Aspergillus subgen. Fumigati</taxon>
    </lineage>
</organism>
<dbReference type="AlphaFoldDB" id="A0A8H4H3H2"/>
<protein>
    <submittedName>
        <fullName evidence="1">Uncharacterized protein</fullName>
    </submittedName>
</protein>
<sequence length="211" mass="23682">MDKLPQDVEPGCLTLVYTPKAAAMLVVKSASARQDPSPSPTCITVQRVNWHIPNSKGYWTLNGPNVYPIFFRNSLSLSVVLFSSITSTATAPIAVLWSGFVPAVSKVWPELRATCGIDQSCPVCHGYEFALDDNMAIKRQWSLECTLPSRREAPFSTTEEEAKLRSLQEELLSLVRNRYERINARRGDIGMKREDVDKLVGDYNEAIFKNR</sequence>